<keyword evidence="5" id="KW-1185">Reference proteome</keyword>
<reference evidence="5" key="1">
    <citation type="journal article" date="2014" name="Science">
        <title>Ancient hybridizations among the ancestral genomes of bread wheat.</title>
        <authorList>
            <consortium name="International Wheat Genome Sequencing Consortium,"/>
            <person name="Marcussen T."/>
            <person name="Sandve S.R."/>
            <person name="Heier L."/>
            <person name="Spannagl M."/>
            <person name="Pfeifer M."/>
            <person name="Jakobsen K.S."/>
            <person name="Wulff B.B."/>
            <person name="Steuernagel B."/>
            <person name="Mayer K.F."/>
            <person name="Olsen O.A."/>
        </authorList>
    </citation>
    <scope>NUCLEOTIDE SEQUENCE [LARGE SCALE GENOMIC DNA]</scope>
    <source>
        <strain evidence="5">cv. AL8/78</strain>
    </source>
</reference>
<accession>A0A453EXG5</accession>
<reference evidence="4" key="4">
    <citation type="submission" date="2019-03" db="UniProtKB">
        <authorList>
            <consortium name="EnsemblPlants"/>
        </authorList>
    </citation>
    <scope>IDENTIFICATION</scope>
</reference>
<dbReference type="Proteomes" id="UP000015105">
    <property type="component" value="Chromosome 3D"/>
</dbReference>
<comment type="similarity">
    <text evidence="1">Belongs to the VTI1 family.</text>
</comment>
<evidence type="ECO:0000256" key="1">
    <source>
        <dbReference type="ARBA" id="ARBA00006108"/>
    </source>
</evidence>
<evidence type="ECO:0000259" key="3">
    <source>
        <dbReference type="Pfam" id="PF05008"/>
    </source>
</evidence>
<protein>
    <recommendedName>
        <fullName evidence="3">Vesicle transport v-SNARE N-terminal domain-containing protein</fullName>
    </recommendedName>
</protein>
<reference evidence="5" key="2">
    <citation type="journal article" date="2017" name="Nat. Plants">
        <title>The Aegilops tauschii genome reveals multiple impacts of transposons.</title>
        <authorList>
            <person name="Zhao G."/>
            <person name="Zou C."/>
            <person name="Li K."/>
            <person name="Wang K."/>
            <person name="Li T."/>
            <person name="Gao L."/>
            <person name="Zhang X."/>
            <person name="Wang H."/>
            <person name="Yang Z."/>
            <person name="Liu X."/>
            <person name="Jiang W."/>
            <person name="Mao L."/>
            <person name="Kong X."/>
            <person name="Jiao Y."/>
            <person name="Jia J."/>
        </authorList>
    </citation>
    <scope>NUCLEOTIDE SEQUENCE [LARGE SCALE GENOMIC DNA]</scope>
    <source>
        <strain evidence="5">cv. AL8/78</strain>
    </source>
</reference>
<dbReference type="AlphaFoldDB" id="A0A453EXG5"/>
<dbReference type="InterPro" id="IPR038407">
    <property type="entry name" value="v-SNARE_N_sf"/>
</dbReference>
<organism evidence="4 5">
    <name type="scientific">Aegilops tauschii subsp. strangulata</name>
    <name type="common">Goatgrass</name>
    <dbReference type="NCBI Taxonomy" id="200361"/>
    <lineage>
        <taxon>Eukaryota</taxon>
        <taxon>Viridiplantae</taxon>
        <taxon>Streptophyta</taxon>
        <taxon>Embryophyta</taxon>
        <taxon>Tracheophyta</taxon>
        <taxon>Spermatophyta</taxon>
        <taxon>Magnoliopsida</taxon>
        <taxon>Liliopsida</taxon>
        <taxon>Poales</taxon>
        <taxon>Poaceae</taxon>
        <taxon>BOP clade</taxon>
        <taxon>Pooideae</taxon>
        <taxon>Triticodae</taxon>
        <taxon>Triticeae</taxon>
        <taxon>Triticinae</taxon>
        <taxon>Aegilops</taxon>
    </lineage>
</organism>
<evidence type="ECO:0000313" key="4">
    <source>
        <dbReference type="EnsemblPlants" id="AET3Gv20505000.2"/>
    </source>
</evidence>
<sequence>MTDVFQGYERQYCEISASLSRKCTAAASQEGEKLKQKASEIKSGIDGAEALVPFFFVTKHISVQTSFLRNSIDL</sequence>
<dbReference type="SUPFAM" id="SSF47661">
    <property type="entry name" value="t-snare proteins"/>
    <property type="match status" value="1"/>
</dbReference>
<keyword evidence="2" id="KW-0653">Protein transport</keyword>
<reference evidence="4" key="3">
    <citation type="journal article" date="2017" name="Nature">
        <title>Genome sequence of the progenitor of the wheat D genome Aegilops tauschii.</title>
        <authorList>
            <person name="Luo M.C."/>
            <person name="Gu Y.Q."/>
            <person name="Puiu D."/>
            <person name="Wang H."/>
            <person name="Twardziok S.O."/>
            <person name="Deal K.R."/>
            <person name="Huo N."/>
            <person name="Zhu T."/>
            <person name="Wang L."/>
            <person name="Wang Y."/>
            <person name="McGuire P.E."/>
            <person name="Liu S."/>
            <person name="Long H."/>
            <person name="Ramasamy R.K."/>
            <person name="Rodriguez J.C."/>
            <person name="Van S.L."/>
            <person name="Yuan L."/>
            <person name="Wang Z."/>
            <person name="Xia Z."/>
            <person name="Xiao L."/>
            <person name="Anderson O.D."/>
            <person name="Ouyang S."/>
            <person name="Liang Y."/>
            <person name="Zimin A.V."/>
            <person name="Pertea G."/>
            <person name="Qi P."/>
            <person name="Bennetzen J.L."/>
            <person name="Dai X."/>
            <person name="Dawson M.W."/>
            <person name="Muller H.G."/>
            <person name="Kugler K."/>
            <person name="Rivarola-Duarte L."/>
            <person name="Spannagl M."/>
            <person name="Mayer K.F.X."/>
            <person name="Lu F.H."/>
            <person name="Bevan M.W."/>
            <person name="Leroy P."/>
            <person name="Li P."/>
            <person name="You F.M."/>
            <person name="Sun Q."/>
            <person name="Liu Z."/>
            <person name="Lyons E."/>
            <person name="Wicker T."/>
            <person name="Salzberg S.L."/>
            <person name="Devos K.M."/>
            <person name="Dvorak J."/>
        </authorList>
    </citation>
    <scope>NUCLEOTIDE SEQUENCE [LARGE SCALE GENOMIC DNA]</scope>
    <source>
        <strain evidence="4">cv. AL8/78</strain>
    </source>
</reference>
<reference evidence="4" key="5">
    <citation type="journal article" date="2021" name="G3 (Bethesda)">
        <title>Aegilops tauschii genome assembly Aet v5.0 features greater sequence contiguity and improved annotation.</title>
        <authorList>
            <person name="Wang L."/>
            <person name="Zhu T."/>
            <person name="Rodriguez J.C."/>
            <person name="Deal K.R."/>
            <person name="Dubcovsky J."/>
            <person name="McGuire P.E."/>
            <person name="Lux T."/>
            <person name="Spannagl M."/>
            <person name="Mayer K.F.X."/>
            <person name="Baldrich P."/>
            <person name="Meyers B.C."/>
            <person name="Huo N."/>
            <person name="Gu Y.Q."/>
            <person name="Zhou H."/>
            <person name="Devos K.M."/>
            <person name="Bennetzen J.L."/>
            <person name="Unver T."/>
            <person name="Budak H."/>
            <person name="Gulick P.J."/>
            <person name="Galiba G."/>
            <person name="Kalapos B."/>
            <person name="Nelson D.R."/>
            <person name="Li P."/>
            <person name="You F.M."/>
            <person name="Luo M.C."/>
            <person name="Dvorak J."/>
        </authorList>
    </citation>
    <scope>NUCLEOTIDE SEQUENCE [LARGE SCALE GENOMIC DNA]</scope>
    <source>
        <strain evidence="4">cv. AL8/78</strain>
    </source>
</reference>
<keyword evidence="2" id="KW-0813">Transport</keyword>
<dbReference type="Gene3D" id="1.20.58.400">
    <property type="entry name" value="t-snare proteins"/>
    <property type="match status" value="1"/>
</dbReference>
<dbReference type="Gramene" id="AET3Gv20505000.2">
    <property type="protein sequence ID" value="AET3Gv20505000.2"/>
    <property type="gene ID" value="AET3Gv20505000"/>
</dbReference>
<dbReference type="GO" id="GO:0006886">
    <property type="term" value="P:intracellular protein transport"/>
    <property type="evidence" value="ECO:0007669"/>
    <property type="project" value="InterPro"/>
</dbReference>
<dbReference type="EnsemblPlants" id="AET3Gv20505000.2">
    <property type="protein sequence ID" value="AET3Gv20505000.2"/>
    <property type="gene ID" value="AET3Gv20505000"/>
</dbReference>
<dbReference type="InterPro" id="IPR007705">
    <property type="entry name" value="Vesicle_trsprt_v-SNARE_N"/>
</dbReference>
<dbReference type="GO" id="GO:0016192">
    <property type="term" value="P:vesicle-mediated transport"/>
    <property type="evidence" value="ECO:0007669"/>
    <property type="project" value="InterPro"/>
</dbReference>
<proteinExistence type="inferred from homology"/>
<feature type="domain" description="Vesicle transport v-SNARE N-terminal" evidence="3">
    <location>
        <begin position="1"/>
        <end position="52"/>
    </location>
</feature>
<dbReference type="Pfam" id="PF05008">
    <property type="entry name" value="V-SNARE"/>
    <property type="match status" value="1"/>
</dbReference>
<dbReference type="GO" id="GO:0016020">
    <property type="term" value="C:membrane"/>
    <property type="evidence" value="ECO:0007669"/>
    <property type="project" value="InterPro"/>
</dbReference>
<name>A0A453EXG5_AEGTS</name>
<evidence type="ECO:0000313" key="5">
    <source>
        <dbReference type="Proteomes" id="UP000015105"/>
    </source>
</evidence>
<dbReference type="InterPro" id="IPR010989">
    <property type="entry name" value="SNARE"/>
</dbReference>
<evidence type="ECO:0000256" key="2">
    <source>
        <dbReference type="ARBA" id="ARBA00022927"/>
    </source>
</evidence>